<accession>A0A1W1V468</accession>
<dbReference type="InterPro" id="IPR009056">
    <property type="entry name" value="Cyt_c-like_dom"/>
</dbReference>
<dbReference type="PANTHER" id="PTHR35008">
    <property type="entry name" value="BLL4482 PROTEIN-RELATED"/>
    <property type="match status" value="1"/>
</dbReference>
<keyword evidence="5" id="KW-0732">Signal</keyword>
<evidence type="ECO:0000256" key="5">
    <source>
        <dbReference type="SAM" id="SignalP"/>
    </source>
</evidence>
<dbReference type="Gene3D" id="1.10.760.10">
    <property type="entry name" value="Cytochrome c-like domain"/>
    <property type="match status" value="1"/>
</dbReference>
<reference evidence="7 8" key="1">
    <citation type="submission" date="2017-04" db="EMBL/GenBank/DDBJ databases">
        <authorList>
            <person name="Afonso C.L."/>
            <person name="Miller P.J."/>
            <person name="Scott M.A."/>
            <person name="Spackman E."/>
            <person name="Goraichik I."/>
            <person name="Dimitrov K.M."/>
            <person name="Suarez D.L."/>
            <person name="Swayne D.E."/>
        </authorList>
    </citation>
    <scope>NUCLEOTIDE SEQUENCE [LARGE SCALE GENOMIC DNA]</scope>
    <source>
        <strain evidence="7 8">DSM 11622</strain>
    </source>
</reference>
<evidence type="ECO:0000256" key="1">
    <source>
        <dbReference type="ARBA" id="ARBA00022617"/>
    </source>
</evidence>
<gene>
    <name evidence="7" type="ORF">SAMN00120144_1144</name>
</gene>
<dbReference type="AlphaFoldDB" id="A0A1W1V468"/>
<dbReference type="GO" id="GO:0020037">
    <property type="term" value="F:heme binding"/>
    <property type="evidence" value="ECO:0007669"/>
    <property type="project" value="InterPro"/>
</dbReference>
<dbReference type="OrthoDB" id="9811395at2"/>
<evidence type="ECO:0000256" key="4">
    <source>
        <dbReference type="PROSITE-ProRule" id="PRU00433"/>
    </source>
</evidence>
<keyword evidence="1 4" id="KW-0349">Heme</keyword>
<keyword evidence="2 4" id="KW-0479">Metal-binding</keyword>
<evidence type="ECO:0000259" key="6">
    <source>
        <dbReference type="PROSITE" id="PS51007"/>
    </source>
</evidence>
<evidence type="ECO:0000256" key="3">
    <source>
        <dbReference type="ARBA" id="ARBA00023004"/>
    </source>
</evidence>
<keyword evidence="3 4" id="KW-0408">Iron</keyword>
<dbReference type="Proteomes" id="UP000192266">
    <property type="component" value="Unassembled WGS sequence"/>
</dbReference>
<dbReference type="STRING" id="645990.SAMN00120144_1144"/>
<dbReference type="InterPro" id="IPR051459">
    <property type="entry name" value="Cytochrome_c-type_DH"/>
</dbReference>
<keyword evidence="8" id="KW-1185">Reference proteome</keyword>
<dbReference type="PROSITE" id="PS51007">
    <property type="entry name" value="CYTC"/>
    <property type="match status" value="1"/>
</dbReference>
<dbReference type="RefSeq" id="WP_084444194.1">
    <property type="nucleotide sequence ID" value="NZ_FWWW01000049.1"/>
</dbReference>
<proteinExistence type="predicted"/>
<feature type="chain" id="PRO_5012777299" evidence="5">
    <location>
        <begin position="21"/>
        <end position="153"/>
    </location>
</feature>
<feature type="domain" description="Cytochrome c" evidence="6">
    <location>
        <begin position="44"/>
        <end position="132"/>
    </location>
</feature>
<protein>
    <submittedName>
        <fullName evidence="7">Cytochrome c class I</fullName>
    </submittedName>
</protein>
<evidence type="ECO:0000313" key="8">
    <source>
        <dbReference type="Proteomes" id="UP000192266"/>
    </source>
</evidence>
<sequence length="153" mass="16255">MKQILFVVYALAWFSQLAAAQQKTPPKVKPTTKTAAKLVAVSAATLTAGKAVYTQNCLTCHMADGGGVERMNPPLNGTTWVLGDKTRLVKVVLNGLEGEDIDGESYASVMPAFDALTDKQIADVLTYVRNSFGNKATAVAPAEVKAIRAANKK</sequence>
<organism evidence="7 8">
    <name type="scientific">Hymenobacter roseosalivarius DSM 11622</name>
    <dbReference type="NCBI Taxonomy" id="645990"/>
    <lineage>
        <taxon>Bacteria</taxon>
        <taxon>Pseudomonadati</taxon>
        <taxon>Bacteroidota</taxon>
        <taxon>Cytophagia</taxon>
        <taxon>Cytophagales</taxon>
        <taxon>Hymenobacteraceae</taxon>
        <taxon>Hymenobacter</taxon>
    </lineage>
</organism>
<name>A0A1W1V468_9BACT</name>
<dbReference type="Pfam" id="PF00034">
    <property type="entry name" value="Cytochrom_C"/>
    <property type="match status" value="1"/>
</dbReference>
<evidence type="ECO:0000313" key="7">
    <source>
        <dbReference type="EMBL" id="SMB88053.1"/>
    </source>
</evidence>
<feature type="signal peptide" evidence="5">
    <location>
        <begin position="1"/>
        <end position="20"/>
    </location>
</feature>
<dbReference type="EMBL" id="FWWW01000049">
    <property type="protein sequence ID" value="SMB88053.1"/>
    <property type="molecule type" value="Genomic_DNA"/>
</dbReference>
<evidence type="ECO:0000256" key="2">
    <source>
        <dbReference type="ARBA" id="ARBA00022723"/>
    </source>
</evidence>
<dbReference type="GO" id="GO:0009055">
    <property type="term" value="F:electron transfer activity"/>
    <property type="evidence" value="ECO:0007669"/>
    <property type="project" value="InterPro"/>
</dbReference>
<dbReference type="PANTHER" id="PTHR35008:SF4">
    <property type="entry name" value="BLL4482 PROTEIN"/>
    <property type="match status" value="1"/>
</dbReference>
<dbReference type="InterPro" id="IPR036909">
    <property type="entry name" value="Cyt_c-like_dom_sf"/>
</dbReference>
<dbReference type="SUPFAM" id="SSF46626">
    <property type="entry name" value="Cytochrome c"/>
    <property type="match status" value="1"/>
</dbReference>
<dbReference type="GO" id="GO:0046872">
    <property type="term" value="F:metal ion binding"/>
    <property type="evidence" value="ECO:0007669"/>
    <property type="project" value="UniProtKB-KW"/>
</dbReference>